<name>A0AAD8MQV3_9APIA</name>
<evidence type="ECO:0000259" key="19">
    <source>
        <dbReference type="PROSITE" id="PS50089"/>
    </source>
</evidence>
<evidence type="ECO:0000256" key="8">
    <source>
        <dbReference type="ARBA" id="ARBA00022729"/>
    </source>
</evidence>
<comment type="pathway">
    <text evidence="3">Protein modification; protein ubiquitination.</text>
</comment>
<reference evidence="20" key="1">
    <citation type="submission" date="2023-02" db="EMBL/GenBank/DDBJ databases">
        <title>Genome of toxic invasive species Heracleum sosnowskyi carries increased number of genes despite the absence of recent whole-genome duplications.</title>
        <authorList>
            <person name="Schelkunov M."/>
            <person name="Shtratnikova V."/>
            <person name="Makarenko M."/>
            <person name="Klepikova A."/>
            <person name="Omelchenko D."/>
            <person name="Novikova G."/>
            <person name="Obukhova E."/>
            <person name="Bogdanov V."/>
            <person name="Penin A."/>
            <person name="Logacheva M."/>
        </authorList>
    </citation>
    <scope>NUCLEOTIDE SEQUENCE</scope>
    <source>
        <strain evidence="20">Hsosn_3</strain>
        <tissue evidence="20">Leaf</tissue>
    </source>
</reference>
<keyword evidence="8 18" id="KW-0732">Signal</keyword>
<protein>
    <recommendedName>
        <fullName evidence="4">RING-type E3 ubiquitin transferase</fullName>
        <ecNumber evidence="4">2.3.2.27</ecNumber>
    </recommendedName>
</protein>
<keyword evidence="7" id="KW-0479">Metal-binding</keyword>
<keyword evidence="9 15" id="KW-0863">Zinc-finger</keyword>
<keyword evidence="12 17" id="KW-1133">Transmembrane helix</keyword>
<comment type="subcellular location">
    <subcellularLocation>
        <location evidence="2">Membrane</location>
        <topology evidence="2">Single-pass membrane protein</topology>
    </subcellularLocation>
</comment>
<dbReference type="InterPro" id="IPR025287">
    <property type="entry name" value="WAK_GUB"/>
</dbReference>
<evidence type="ECO:0000256" key="10">
    <source>
        <dbReference type="ARBA" id="ARBA00022786"/>
    </source>
</evidence>
<dbReference type="GO" id="GO:0008270">
    <property type="term" value="F:zinc ion binding"/>
    <property type="evidence" value="ECO:0007669"/>
    <property type="project" value="UniProtKB-KW"/>
</dbReference>
<dbReference type="SMART" id="SM00184">
    <property type="entry name" value="RING"/>
    <property type="match status" value="1"/>
</dbReference>
<dbReference type="Pfam" id="PF13947">
    <property type="entry name" value="GUB_WAK_bind"/>
    <property type="match status" value="2"/>
</dbReference>
<evidence type="ECO:0000256" key="11">
    <source>
        <dbReference type="ARBA" id="ARBA00022833"/>
    </source>
</evidence>
<keyword evidence="13 17" id="KW-0472">Membrane</keyword>
<dbReference type="Pfam" id="PF13639">
    <property type="entry name" value="zf-RING_2"/>
    <property type="match status" value="1"/>
</dbReference>
<evidence type="ECO:0000313" key="20">
    <source>
        <dbReference type="EMBL" id="KAK1381662.1"/>
    </source>
</evidence>
<dbReference type="AlphaFoldDB" id="A0AAD8MQV3"/>
<dbReference type="InterPro" id="IPR013083">
    <property type="entry name" value="Znf_RING/FYVE/PHD"/>
</dbReference>
<evidence type="ECO:0000256" key="15">
    <source>
        <dbReference type="PROSITE-ProRule" id="PRU00175"/>
    </source>
</evidence>
<dbReference type="InterPro" id="IPR046948">
    <property type="entry name" value="ATL20-22-like"/>
</dbReference>
<dbReference type="EC" id="2.3.2.27" evidence="4"/>
<feature type="chain" id="PRO_5042158196" description="RING-type E3 ubiquitin transferase" evidence="18">
    <location>
        <begin position="21"/>
        <end position="568"/>
    </location>
</feature>
<keyword evidence="11" id="KW-0862">Zinc</keyword>
<reference evidence="20" key="2">
    <citation type="submission" date="2023-05" db="EMBL/GenBank/DDBJ databases">
        <authorList>
            <person name="Schelkunov M.I."/>
        </authorList>
    </citation>
    <scope>NUCLEOTIDE SEQUENCE</scope>
    <source>
        <strain evidence="20">Hsosn_3</strain>
        <tissue evidence="20">Leaf</tissue>
    </source>
</reference>
<dbReference type="SUPFAM" id="SSF57850">
    <property type="entry name" value="RING/U-box"/>
    <property type="match status" value="1"/>
</dbReference>
<evidence type="ECO:0000256" key="13">
    <source>
        <dbReference type="ARBA" id="ARBA00023136"/>
    </source>
</evidence>
<sequence>MEIQSLFSVTLLIILSITHTDTVLCVDTCNPTSCSPTGTIVRFPFRLSHQPRQCGFPGFDLSCNNKTQLIINLNSAGDFIVTEIDYLSQTIIIKPELCSPTRIYAFNPSESPFDVVLWDRYLFFNCSSAAWFFPGVEVVNCVSGVNGTVVAVPRRFSNRFINQGLTESCQSINLTDDVLVGFGWALPYCQRCEIENGTCGYKNVETQETGCSISSTTDTCNPTSCRPTGPIVRFPFRLGHQPRQCGFPGFDLSCNNQSQLIMNLNFAGDFVVTDIDYMSQTISLKPDFCPPTIGDFIPLGSPFIAVLLEEYLIFNCSPRLIPSFVPFEVVKCISTGVNATGVAIPSSYNNGFINRGLPDSCQDIISANTIPVGFAWGMPFCGRCESRNGTCGYKNVETMETGCSVPSSTGLSTGAKYGIVVGAGLPGILLLICLASLAKKKMNDRHHIQLRRHVHNLPTTISLQPPRLATGLDKLTIESYPMTVLGESKRLPKPSDSTCAICLSEYQPNDTLRTVPECNHYFHSNCIDEWLKLNATCPVCRNFPEGSSGRAATDPLSLSSSPTSLFSN</sequence>
<evidence type="ECO:0000256" key="16">
    <source>
        <dbReference type="SAM" id="MobiDB-lite"/>
    </source>
</evidence>
<comment type="caution">
    <text evidence="20">The sequence shown here is derived from an EMBL/GenBank/DDBJ whole genome shotgun (WGS) entry which is preliminary data.</text>
</comment>
<gene>
    <name evidence="20" type="ORF">POM88_019397</name>
</gene>
<evidence type="ECO:0000313" key="21">
    <source>
        <dbReference type="Proteomes" id="UP001237642"/>
    </source>
</evidence>
<dbReference type="PROSITE" id="PS50089">
    <property type="entry name" value="ZF_RING_2"/>
    <property type="match status" value="1"/>
</dbReference>
<dbReference type="PANTHER" id="PTHR46279:SF31">
    <property type="entry name" value="RING-H2 FINGER PROTEIN ATL20-LIKE ISOFORM X1"/>
    <property type="match status" value="1"/>
</dbReference>
<dbReference type="InterPro" id="IPR001841">
    <property type="entry name" value="Znf_RING"/>
</dbReference>
<keyword evidence="6 17" id="KW-0812">Transmembrane</keyword>
<feature type="signal peptide" evidence="18">
    <location>
        <begin position="1"/>
        <end position="20"/>
    </location>
</feature>
<evidence type="ECO:0000256" key="6">
    <source>
        <dbReference type="ARBA" id="ARBA00022692"/>
    </source>
</evidence>
<evidence type="ECO:0000256" key="17">
    <source>
        <dbReference type="SAM" id="Phobius"/>
    </source>
</evidence>
<keyword evidence="10" id="KW-0833">Ubl conjugation pathway</keyword>
<dbReference type="CDD" id="cd16461">
    <property type="entry name" value="RING-H2_EL5-like"/>
    <property type="match status" value="1"/>
</dbReference>
<comment type="similarity">
    <text evidence="14">Belongs to the RING-type zinc finger family. ATL subfamily.</text>
</comment>
<dbReference type="GO" id="GO:0030247">
    <property type="term" value="F:polysaccharide binding"/>
    <property type="evidence" value="ECO:0007669"/>
    <property type="project" value="InterPro"/>
</dbReference>
<feature type="region of interest" description="Disordered" evidence="16">
    <location>
        <begin position="547"/>
        <end position="568"/>
    </location>
</feature>
<evidence type="ECO:0000256" key="2">
    <source>
        <dbReference type="ARBA" id="ARBA00004167"/>
    </source>
</evidence>
<evidence type="ECO:0000256" key="9">
    <source>
        <dbReference type="ARBA" id="ARBA00022771"/>
    </source>
</evidence>
<evidence type="ECO:0000256" key="7">
    <source>
        <dbReference type="ARBA" id="ARBA00022723"/>
    </source>
</evidence>
<feature type="transmembrane region" description="Helical" evidence="17">
    <location>
        <begin position="417"/>
        <end position="438"/>
    </location>
</feature>
<evidence type="ECO:0000256" key="3">
    <source>
        <dbReference type="ARBA" id="ARBA00004906"/>
    </source>
</evidence>
<dbReference type="GO" id="GO:0061630">
    <property type="term" value="F:ubiquitin protein ligase activity"/>
    <property type="evidence" value="ECO:0007669"/>
    <property type="project" value="UniProtKB-EC"/>
</dbReference>
<evidence type="ECO:0000256" key="14">
    <source>
        <dbReference type="ARBA" id="ARBA00024209"/>
    </source>
</evidence>
<evidence type="ECO:0000256" key="1">
    <source>
        <dbReference type="ARBA" id="ARBA00000900"/>
    </source>
</evidence>
<feature type="compositionally biased region" description="Low complexity" evidence="16">
    <location>
        <begin position="555"/>
        <end position="568"/>
    </location>
</feature>
<keyword evidence="5" id="KW-0808">Transferase</keyword>
<dbReference type="PANTHER" id="PTHR46279">
    <property type="entry name" value="RING/U-BOX SUPERFAMILY PROTEIN"/>
    <property type="match status" value="1"/>
</dbReference>
<evidence type="ECO:0000256" key="4">
    <source>
        <dbReference type="ARBA" id="ARBA00012483"/>
    </source>
</evidence>
<accession>A0AAD8MQV3</accession>
<dbReference type="EMBL" id="JAUIZM010000005">
    <property type="protein sequence ID" value="KAK1381662.1"/>
    <property type="molecule type" value="Genomic_DNA"/>
</dbReference>
<keyword evidence="21" id="KW-1185">Reference proteome</keyword>
<evidence type="ECO:0000256" key="12">
    <source>
        <dbReference type="ARBA" id="ARBA00022989"/>
    </source>
</evidence>
<dbReference type="Gene3D" id="3.30.40.10">
    <property type="entry name" value="Zinc/RING finger domain, C3HC4 (zinc finger)"/>
    <property type="match status" value="1"/>
</dbReference>
<evidence type="ECO:0000256" key="5">
    <source>
        <dbReference type="ARBA" id="ARBA00022679"/>
    </source>
</evidence>
<comment type="catalytic activity">
    <reaction evidence="1">
        <text>S-ubiquitinyl-[E2 ubiquitin-conjugating enzyme]-L-cysteine + [acceptor protein]-L-lysine = [E2 ubiquitin-conjugating enzyme]-L-cysteine + N(6)-ubiquitinyl-[acceptor protein]-L-lysine.</text>
        <dbReference type="EC" id="2.3.2.27"/>
    </reaction>
</comment>
<dbReference type="Proteomes" id="UP001237642">
    <property type="component" value="Unassembled WGS sequence"/>
</dbReference>
<dbReference type="GO" id="GO:0016020">
    <property type="term" value="C:membrane"/>
    <property type="evidence" value="ECO:0007669"/>
    <property type="project" value="UniProtKB-SubCell"/>
</dbReference>
<feature type="domain" description="RING-type" evidence="19">
    <location>
        <begin position="499"/>
        <end position="541"/>
    </location>
</feature>
<organism evidence="20 21">
    <name type="scientific">Heracleum sosnowskyi</name>
    <dbReference type="NCBI Taxonomy" id="360622"/>
    <lineage>
        <taxon>Eukaryota</taxon>
        <taxon>Viridiplantae</taxon>
        <taxon>Streptophyta</taxon>
        <taxon>Embryophyta</taxon>
        <taxon>Tracheophyta</taxon>
        <taxon>Spermatophyta</taxon>
        <taxon>Magnoliopsida</taxon>
        <taxon>eudicotyledons</taxon>
        <taxon>Gunneridae</taxon>
        <taxon>Pentapetalae</taxon>
        <taxon>asterids</taxon>
        <taxon>campanulids</taxon>
        <taxon>Apiales</taxon>
        <taxon>Apiaceae</taxon>
        <taxon>Apioideae</taxon>
        <taxon>apioid superclade</taxon>
        <taxon>Tordylieae</taxon>
        <taxon>Tordyliinae</taxon>
        <taxon>Heracleum</taxon>
    </lineage>
</organism>
<proteinExistence type="inferred from homology"/>
<evidence type="ECO:0000256" key="18">
    <source>
        <dbReference type="SAM" id="SignalP"/>
    </source>
</evidence>